<dbReference type="GO" id="GO:0005737">
    <property type="term" value="C:cytoplasm"/>
    <property type="evidence" value="ECO:0007669"/>
    <property type="project" value="TreeGrafter"/>
</dbReference>
<reference evidence="3 4" key="1">
    <citation type="submission" date="2015-10" db="EMBL/GenBank/DDBJ databases">
        <title>Draft genome sequence of Streptomyces sp. RV15, isolated from a marine sponge.</title>
        <authorList>
            <person name="Ruckert C."/>
            <person name="Abdelmohsen U.R."/>
            <person name="Winkler A."/>
            <person name="Hentschel U."/>
            <person name="Kalinowski J."/>
            <person name="Kampfer P."/>
            <person name="Glaeser S."/>
        </authorList>
    </citation>
    <scope>NUCLEOTIDE SEQUENCE [LARGE SCALE GENOMIC DNA]</scope>
    <source>
        <strain evidence="3 4">RV15</strain>
    </source>
</reference>
<dbReference type="RefSeq" id="WP_067030088.1">
    <property type="nucleotide sequence ID" value="NZ_KQ949105.1"/>
</dbReference>
<dbReference type="EMBL" id="LMXB01000090">
    <property type="protein sequence ID" value="KUO16403.1"/>
    <property type="molecule type" value="Genomic_DNA"/>
</dbReference>
<sequence length="273" mass="28408">MDTSPTLPKGAERADLCAAMLLRATRSGERIGPLPSGIAPSTRAEAYVVQTRIADLGGHATAGWKIAATSAAGQRHINVDGPIGGRVFADRVHADGTALSLRGNAMRLAEPEFVFVLGSPILPRVRPYTAAEVMDAVSELRFGIELPSTRFTDVTAVGANQLIADNACGHQFVLGPETLRPWTASELASVDMTATINGPATSRSVKGTGANVLGDPVAALTWLANELTYIGTPLEASAFVTTGTCSAPIAVQPGDRLAAHFQGFMTVTCAFVP</sequence>
<evidence type="ECO:0000313" key="3">
    <source>
        <dbReference type="EMBL" id="KUO16403.1"/>
    </source>
</evidence>
<dbReference type="AlphaFoldDB" id="A0A101UT76"/>
<evidence type="ECO:0000259" key="2">
    <source>
        <dbReference type="Pfam" id="PF01557"/>
    </source>
</evidence>
<feature type="domain" description="Fumarylacetoacetase-like C-terminal" evidence="2">
    <location>
        <begin position="109"/>
        <end position="269"/>
    </location>
</feature>
<comment type="caution">
    <text evidence="3">The sequence shown here is derived from an EMBL/GenBank/DDBJ whole genome shotgun (WGS) entry which is preliminary data.</text>
</comment>
<keyword evidence="1" id="KW-0456">Lyase</keyword>
<evidence type="ECO:0000313" key="4">
    <source>
        <dbReference type="Proteomes" id="UP000053260"/>
    </source>
</evidence>
<proteinExistence type="predicted"/>
<dbReference type="InterPro" id="IPR050772">
    <property type="entry name" value="Hydratase-Decarb/MhpD_sf"/>
</dbReference>
<dbReference type="STRING" id="909626.AQJ91_35970"/>
<dbReference type="Gene3D" id="3.90.850.10">
    <property type="entry name" value="Fumarylacetoacetase-like, C-terminal domain"/>
    <property type="match status" value="1"/>
</dbReference>
<dbReference type="SUPFAM" id="SSF56529">
    <property type="entry name" value="FAH"/>
    <property type="match status" value="1"/>
</dbReference>
<dbReference type="InterPro" id="IPR036663">
    <property type="entry name" value="Fumarylacetoacetase_C_sf"/>
</dbReference>
<keyword evidence="4" id="KW-1185">Reference proteome</keyword>
<dbReference type="GO" id="GO:0008684">
    <property type="term" value="F:2-oxopent-4-enoate hydratase activity"/>
    <property type="evidence" value="ECO:0007669"/>
    <property type="project" value="TreeGrafter"/>
</dbReference>
<dbReference type="InterPro" id="IPR011234">
    <property type="entry name" value="Fumarylacetoacetase-like_C"/>
</dbReference>
<dbReference type="Proteomes" id="UP000053260">
    <property type="component" value="Unassembled WGS sequence"/>
</dbReference>
<dbReference type="Pfam" id="PF01557">
    <property type="entry name" value="FAA_hydrolase"/>
    <property type="match status" value="1"/>
</dbReference>
<accession>A0A101UT76</accession>
<dbReference type="OrthoDB" id="9792137at2"/>
<gene>
    <name evidence="3" type="ORF">AQJ91_35970</name>
</gene>
<dbReference type="PANTHER" id="PTHR30143:SF0">
    <property type="entry name" value="2-KETO-4-PENTENOATE HYDRATASE"/>
    <property type="match status" value="1"/>
</dbReference>
<protein>
    <recommendedName>
        <fullName evidence="2">Fumarylacetoacetase-like C-terminal domain-containing protein</fullName>
    </recommendedName>
</protein>
<dbReference type="PANTHER" id="PTHR30143">
    <property type="entry name" value="ACID HYDRATASE"/>
    <property type="match status" value="1"/>
</dbReference>
<evidence type="ECO:0000256" key="1">
    <source>
        <dbReference type="ARBA" id="ARBA00023239"/>
    </source>
</evidence>
<name>A0A101UT76_9ACTN</name>
<organism evidence="3 4">
    <name type="scientific">Streptomyces dysideae</name>
    <dbReference type="NCBI Taxonomy" id="909626"/>
    <lineage>
        <taxon>Bacteria</taxon>
        <taxon>Bacillati</taxon>
        <taxon>Actinomycetota</taxon>
        <taxon>Actinomycetes</taxon>
        <taxon>Kitasatosporales</taxon>
        <taxon>Streptomycetaceae</taxon>
        <taxon>Streptomyces</taxon>
    </lineage>
</organism>